<feature type="compositionally biased region" description="Basic residues" evidence="3">
    <location>
        <begin position="1"/>
        <end position="10"/>
    </location>
</feature>
<evidence type="ECO:0000259" key="4">
    <source>
        <dbReference type="PROSITE" id="PS50127"/>
    </source>
</evidence>
<feature type="domain" description="UBC core" evidence="4">
    <location>
        <begin position="821"/>
        <end position="988"/>
    </location>
</feature>
<organism evidence="5 6">
    <name type="scientific">Rhizoctonia solani</name>
    <dbReference type="NCBI Taxonomy" id="456999"/>
    <lineage>
        <taxon>Eukaryota</taxon>
        <taxon>Fungi</taxon>
        <taxon>Dikarya</taxon>
        <taxon>Basidiomycota</taxon>
        <taxon>Agaricomycotina</taxon>
        <taxon>Agaricomycetes</taxon>
        <taxon>Cantharellales</taxon>
        <taxon>Ceratobasidiaceae</taxon>
        <taxon>Rhizoctonia</taxon>
    </lineage>
</organism>
<comment type="caution">
    <text evidence="5">The sequence shown here is derived from an EMBL/GenBank/DDBJ whole genome shotgun (WGS) entry which is preliminary data.</text>
</comment>
<dbReference type="Pfam" id="PF23043">
    <property type="entry name" value="SH3-B_UBE2O"/>
    <property type="match status" value="1"/>
</dbReference>
<protein>
    <recommendedName>
        <fullName evidence="4">UBC core domain-containing protein</fullName>
    </recommendedName>
</protein>
<name>A0A8H3DJN8_9AGAM</name>
<dbReference type="GO" id="GO:0061631">
    <property type="term" value="F:ubiquitin conjugating enzyme activity"/>
    <property type="evidence" value="ECO:0007669"/>
    <property type="project" value="TreeGrafter"/>
</dbReference>
<dbReference type="EMBL" id="CAJMXA010003957">
    <property type="protein sequence ID" value="CAE6528839.1"/>
    <property type="molecule type" value="Genomic_DNA"/>
</dbReference>
<dbReference type="PANTHER" id="PTHR46116">
    <property type="entry name" value="(E3-INDEPENDENT) E2 UBIQUITIN-CONJUGATING ENZYME"/>
    <property type="match status" value="1"/>
</dbReference>
<evidence type="ECO:0000313" key="6">
    <source>
        <dbReference type="Proteomes" id="UP000663853"/>
    </source>
</evidence>
<keyword evidence="1" id="KW-0808">Transferase</keyword>
<dbReference type="SMART" id="SM00212">
    <property type="entry name" value="UBCc"/>
    <property type="match status" value="1"/>
</dbReference>
<evidence type="ECO:0000313" key="5">
    <source>
        <dbReference type="EMBL" id="CAE6528839.1"/>
    </source>
</evidence>
<dbReference type="PANTHER" id="PTHR46116:SF15">
    <property type="entry name" value="(E3-INDEPENDENT) E2 UBIQUITIN-CONJUGATING ENZYME"/>
    <property type="match status" value="1"/>
</dbReference>
<dbReference type="InterPro" id="IPR016135">
    <property type="entry name" value="UBQ-conjugating_enzyme/RWD"/>
</dbReference>
<dbReference type="AlphaFoldDB" id="A0A8H3DJN8"/>
<reference evidence="5" key="1">
    <citation type="submission" date="2021-01" db="EMBL/GenBank/DDBJ databases">
        <authorList>
            <person name="Kaushik A."/>
        </authorList>
    </citation>
    <scope>NUCLEOTIDE SEQUENCE</scope>
    <source>
        <strain evidence="5">AG6-10EEA</strain>
    </source>
</reference>
<gene>
    <name evidence="5" type="ORF">RDB_LOCUS164407</name>
</gene>
<evidence type="ECO:0000256" key="3">
    <source>
        <dbReference type="SAM" id="MobiDB-lite"/>
    </source>
</evidence>
<feature type="compositionally biased region" description="Low complexity" evidence="3">
    <location>
        <begin position="750"/>
        <end position="762"/>
    </location>
</feature>
<dbReference type="Pfam" id="PF00179">
    <property type="entry name" value="UQ_con"/>
    <property type="match status" value="1"/>
</dbReference>
<dbReference type="SUPFAM" id="SSF54495">
    <property type="entry name" value="UBC-like"/>
    <property type="match status" value="1"/>
</dbReference>
<sequence length="1050" mass="115830">MLRGATHRHPTNAIQSSTATASVHSHLSLPPLIGRSALSVSNKLAPNSGQKILSKYHVHMHSAWTRNPSQRCRRTGCLNVNTTLARDRVALQMPGDEISIGHCLHTTMAPKQSMKKAAKFYSEDIVRKIGDPARVAMVGRSWHDADDQAVPLNPSDPLELPLKKGEFGITDIEHRTRHIVPESEYELVDRTFRVGDVCKRGIDDVASAVVLDVRCELRLKHAISGVPIEGWIPGEEVENKPGVMLGDYVVCDDWVGQVEEIFDEAIILINDKDLVRVADMGGRFAVGDRGTDILPATGHPPFTMGTSQCILEVQPSVLAISWLAVNQWLTPEESANRPRPKQFWTAEDLHKLTYVKIRSESVTRVPDRVTFKDPSAYQRYNVTKTQHKGESGRVLEVETMIVAESRSTIKIMWQDGTIEQVLGTSVIPYLNVDEYDCWPGDFVRWKNEDETRVAVVQSTHAQNRTAKVMWYGTNPSQTETVSVLELDPHGPSGTETFGVRRGDFVFLHRPGATNGAQLPAVPRIGELEEWVREPPPMSQQPHPSHTHSHTHSDENGHFHMYSDGGDPTTYDVSLSEAGWRGVMATLGMKLAEDGATQAVYHSEQLGREKRIVKVHGFKGGAIGWFGEVMNLTTGGLIQVVLPHGEMVEVPLERVTLLNNEGLDELAGWAEDALSVEEGSSYGSEEVMEEVVYPDGRPLQEEEVDGWETEGSGGKDEDMESAGSWGDDGEDQEMSIPGGYIPGSPSPPEPTATAVTVAQTETSPPLPPTAGPSTAVNVSGGSILDTLDETNSPWHRFEILSSAPVDHAYYAQKTTSPQPPRSFTARLSKEYKVLASSLPNTILVRAYEDRSDLLRCLIIGPQNTPYEDAPFVIDWFLDSSFPQTPPQAHFLSWTNGNGRVNPNLYEEGKVCLSILGTWSGDKSESWSAARSSLLQAFVSIQGLVLVKEPRLYSEKAYVLSRGFIRRALEIEVGGLGTEIEWYYIKQGRLAKSIEDARALIAWSEAGEYEAPKEVLKESDPAVGVLSEGAVIMLRRTLDKLDAILKERTKSS</sequence>
<dbReference type="InterPro" id="IPR057733">
    <property type="entry name" value="UBE2O-like_SH3-B"/>
</dbReference>
<dbReference type="PROSITE" id="PS50127">
    <property type="entry name" value="UBC_2"/>
    <property type="match status" value="1"/>
</dbReference>
<feature type="region of interest" description="Disordered" evidence="3">
    <location>
        <begin position="533"/>
        <end position="559"/>
    </location>
</feature>
<dbReference type="Proteomes" id="UP000663853">
    <property type="component" value="Unassembled WGS sequence"/>
</dbReference>
<accession>A0A8H3DJN8</accession>
<dbReference type="CDD" id="cd23837">
    <property type="entry name" value="UBCc_UBE2O"/>
    <property type="match status" value="1"/>
</dbReference>
<evidence type="ECO:0000256" key="1">
    <source>
        <dbReference type="ARBA" id="ARBA00022679"/>
    </source>
</evidence>
<feature type="region of interest" description="Disordered" evidence="3">
    <location>
        <begin position="693"/>
        <end position="780"/>
    </location>
</feature>
<evidence type="ECO:0000256" key="2">
    <source>
        <dbReference type="ARBA" id="ARBA00022786"/>
    </source>
</evidence>
<keyword evidence="2" id="KW-0833">Ubl conjugation pathway</keyword>
<dbReference type="InterPro" id="IPR000608">
    <property type="entry name" value="UBC"/>
</dbReference>
<feature type="compositionally biased region" description="Polar residues" evidence="3">
    <location>
        <begin position="770"/>
        <end position="779"/>
    </location>
</feature>
<proteinExistence type="predicted"/>
<dbReference type="Gene3D" id="3.10.110.10">
    <property type="entry name" value="Ubiquitin Conjugating Enzyme"/>
    <property type="match status" value="1"/>
</dbReference>
<feature type="region of interest" description="Disordered" evidence="3">
    <location>
        <begin position="1"/>
        <end position="20"/>
    </location>
</feature>